<dbReference type="InterPro" id="IPR029068">
    <property type="entry name" value="Glyas_Bleomycin-R_OHBP_Dase"/>
</dbReference>
<dbReference type="GO" id="GO:0046491">
    <property type="term" value="P:L-methylmalonyl-CoA metabolic process"/>
    <property type="evidence" value="ECO:0007669"/>
    <property type="project" value="TreeGrafter"/>
</dbReference>
<evidence type="ECO:0000313" key="3">
    <source>
        <dbReference type="EMBL" id="PDQ34825.1"/>
    </source>
</evidence>
<reference evidence="4" key="1">
    <citation type="submission" date="2017-03" db="EMBL/GenBank/DDBJ databases">
        <authorList>
            <person name="Lund M.B."/>
        </authorList>
    </citation>
    <scope>NUCLEOTIDE SEQUENCE [LARGE SCALE GENOMIC DNA]</scope>
</reference>
<accession>A0A2A6FPM5</accession>
<feature type="domain" description="VOC" evidence="2">
    <location>
        <begin position="2"/>
        <end position="120"/>
    </location>
</feature>
<sequence length="256" mass="28281">MAIQSVFINVTDIARSVDFYTTYLDLEPVKVTANTAILDGVTATLRLIRVGAGPASTWCPDDLQTGFRHLGFKVSDLDDRVARLHAGGVPFHLEPINAEGGVRITFFFDPDGTLLELVEGALQYQETYDRDAVEKDWRLGTPVRPRFDHIAETVTDLRTTTDYFSQLGYRLMAGIHQPSDPRGFEINFLRDGNSSLEIFSFDRAEKSRREPQFSAPGFAAVEFDGTVPASALPIGEAYGLELFADADGLVHAATKF</sequence>
<gene>
    <name evidence="3" type="ORF">B5766_09560</name>
</gene>
<dbReference type="Proteomes" id="UP000219994">
    <property type="component" value="Unassembled WGS sequence"/>
</dbReference>
<evidence type="ECO:0000256" key="1">
    <source>
        <dbReference type="ARBA" id="ARBA00022723"/>
    </source>
</evidence>
<protein>
    <recommendedName>
        <fullName evidence="2">VOC domain-containing protein</fullName>
    </recommendedName>
</protein>
<dbReference type="GO" id="GO:0004493">
    <property type="term" value="F:methylmalonyl-CoA epimerase activity"/>
    <property type="evidence" value="ECO:0007669"/>
    <property type="project" value="TreeGrafter"/>
</dbReference>
<organism evidence="3 4">
    <name type="scientific">Candidatus Lumbricidiphila eiseniae</name>
    <dbReference type="NCBI Taxonomy" id="1969409"/>
    <lineage>
        <taxon>Bacteria</taxon>
        <taxon>Bacillati</taxon>
        <taxon>Actinomycetota</taxon>
        <taxon>Actinomycetes</taxon>
        <taxon>Micrococcales</taxon>
        <taxon>Microbacteriaceae</taxon>
        <taxon>Candidatus Lumbricidiphila</taxon>
    </lineage>
</organism>
<name>A0A2A6FPM5_9MICO</name>
<dbReference type="PANTHER" id="PTHR43048:SF3">
    <property type="entry name" value="METHYLMALONYL-COA EPIMERASE, MITOCHONDRIAL"/>
    <property type="match status" value="1"/>
</dbReference>
<dbReference type="EMBL" id="NAEP01000045">
    <property type="protein sequence ID" value="PDQ34825.1"/>
    <property type="molecule type" value="Genomic_DNA"/>
</dbReference>
<evidence type="ECO:0000259" key="2">
    <source>
        <dbReference type="PROSITE" id="PS51819"/>
    </source>
</evidence>
<dbReference type="Gene3D" id="3.10.180.10">
    <property type="entry name" value="2,3-Dihydroxybiphenyl 1,2-Dioxygenase, domain 1"/>
    <property type="match status" value="2"/>
</dbReference>
<proteinExistence type="predicted"/>
<dbReference type="PROSITE" id="PS51819">
    <property type="entry name" value="VOC"/>
    <property type="match status" value="1"/>
</dbReference>
<dbReference type="InterPro" id="IPR004360">
    <property type="entry name" value="Glyas_Fos-R_dOase_dom"/>
</dbReference>
<dbReference type="SUPFAM" id="SSF54593">
    <property type="entry name" value="Glyoxalase/Bleomycin resistance protein/Dihydroxybiphenyl dioxygenase"/>
    <property type="match status" value="1"/>
</dbReference>
<evidence type="ECO:0000313" key="4">
    <source>
        <dbReference type="Proteomes" id="UP000219994"/>
    </source>
</evidence>
<dbReference type="GO" id="GO:0046872">
    <property type="term" value="F:metal ion binding"/>
    <property type="evidence" value="ECO:0007669"/>
    <property type="project" value="UniProtKB-KW"/>
</dbReference>
<dbReference type="Pfam" id="PF00903">
    <property type="entry name" value="Glyoxalase"/>
    <property type="match status" value="1"/>
</dbReference>
<dbReference type="PANTHER" id="PTHR43048">
    <property type="entry name" value="METHYLMALONYL-COA EPIMERASE"/>
    <property type="match status" value="1"/>
</dbReference>
<comment type="caution">
    <text evidence="3">The sequence shown here is derived from an EMBL/GenBank/DDBJ whole genome shotgun (WGS) entry which is preliminary data.</text>
</comment>
<dbReference type="AlphaFoldDB" id="A0A2A6FPM5"/>
<dbReference type="InterPro" id="IPR037523">
    <property type="entry name" value="VOC_core"/>
</dbReference>
<dbReference type="InterPro" id="IPR051785">
    <property type="entry name" value="MMCE/EMCE_epimerase"/>
</dbReference>
<keyword evidence="1" id="KW-0479">Metal-binding</keyword>